<reference evidence="1 2" key="1">
    <citation type="journal article" date="2016" name="Mol. Biol. Evol.">
        <title>Comparative Genomics of Early-Diverging Mushroom-Forming Fungi Provides Insights into the Origins of Lignocellulose Decay Capabilities.</title>
        <authorList>
            <person name="Nagy L.G."/>
            <person name="Riley R."/>
            <person name="Tritt A."/>
            <person name="Adam C."/>
            <person name="Daum C."/>
            <person name="Floudas D."/>
            <person name="Sun H."/>
            <person name="Yadav J.S."/>
            <person name="Pangilinan J."/>
            <person name="Larsson K.H."/>
            <person name="Matsuura K."/>
            <person name="Barry K."/>
            <person name="Labutti K."/>
            <person name="Kuo R."/>
            <person name="Ohm R.A."/>
            <person name="Bhattacharya S.S."/>
            <person name="Shirouzu T."/>
            <person name="Yoshinaga Y."/>
            <person name="Martin F.M."/>
            <person name="Grigoriev I.V."/>
            <person name="Hibbett D.S."/>
        </authorList>
    </citation>
    <scope>NUCLEOTIDE SEQUENCE [LARGE SCALE GENOMIC DNA]</scope>
    <source>
        <strain evidence="1 2">TUFC12733</strain>
    </source>
</reference>
<protein>
    <recommendedName>
        <fullName evidence="3">Gti1/Pac2 family-domain-containing protein</fullName>
    </recommendedName>
</protein>
<dbReference type="AlphaFoldDB" id="A0A167I3T7"/>
<organism evidence="1 2">
    <name type="scientific">Calocera viscosa (strain TUFC12733)</name>
    <dbReference type="NCBI Taxonomy" id="1330018"/>
    <lineage>
        <taxon>Eukaryota</taxon>
        <taxon>Fungi</taxon>
        <taxon>Dikarya</taxon>
        <taxon>Basidiomycota</taxon>
        <taxon>Agaricomycotina</taxon>
        <taxon>Dacrymycetes</taxon>
        <taxon>Dacrymycetales</taxon>
        <taxon>Dacrymycetaceae</taxon>
        <taxon>Calocera</taxon>
    </lineage>
</organism>
<evidence type="ECO:0000313" key="1">
    <source>
        <dbReference type="EMBL" id="KZO92270.1"/>
    </source>
</evidence>
<gene>
    <name evidence="1" type="ORF">CALVIDRAFT_557661</name>
</gene>
<dbReference type="InterPro" id="IPR018608">
    <property type="entry name" value="Gti1/Pac2"/>
</dbReference>
<dbReference type="OrthoDB" id="5572844at2759"/>
<evidence type="ECO:0008006" key="3">
    <source>
        <dbReference type="Google" id="ProtNLM"/>
    </source>
</evidence>
<dbReference type="EMBL" id="KV417312">
    <property type="protein sequence ID" value="KZO92270.1"/>
    <property type="molecule type" value="Genomic_DNA"/>
</dbReference>
<proteinExistence type="predicted"/>
<evidence type="ECO:0000313" key="2">
    <source>
        <dbReference type="Proteomes" id="UP000076738"/>
    </source>
</evidence>
<dbReference type="Pfam" id="PF09729">
    <property type="entry name" value="Gti1_Pac2"/>
    <property type="match status" value="1"/>
</dbReference>
<name>A0A167I3T7_CALVF</name>
<sequence length="230" mass="25830">MPPRLQYQPLSGIWAHDTLDALVVVEAVRTGVIQALDRRLTREEARDLVKSGNLFIYHEGDSGIKRWTDSYRWTDSRIKYNYLIYAQKEGKANERRGAEIPAELYTAGGTRLSPADIRSLVECVAGPLPDESGYIDPDSTLKKTITIVTGSGETYRLVSYFTLREVMTGFLVPAHLHPWLKGMEPSREGMAHSTLRFMPRGEKRPGDDESDLSHYAYAGISLIHGLLAHI</sequence>
<accession>A0A167I3T7</accession>
<dbReference type="Proteomes" id="UP000076738">
    <property type="component" value="Unassembled WGS sequence"/>
</dbReference>
<keyword evidence="2" id="KW-1185">Reference proteome</keyword>
<dbReference type="PANTHER" id="PTHR28027">
    <property type="entry name" value="TRANSCRIPTIONAL REGULATOR MIT1"/>
    <property type="match status" value="1"/>
</dbReference>
<dbReference type="PANTHER" id="PTHR28027:SF2">
    <property type="entry name" value="TRANSCRIPTIONAL REGULATOR MIT1"/>
    <property type="match status" value="1"/>
</dbReference>
<dbReference type="GO" id="GO:0003677">
    <property type="term" value="F:DNA binding"/>
    <property type="evidence" value="ECO:0007669"/>
    <property type="project" value="TreeGrafter"/>
</dbReference>